<dbReference type="AlphaFoldDB" id="A0A7W6ZS35"/>
<dbReference type="Pfam" id="PF13975">
    <property type="entry name" value="gag-asp_proteas"/>
    <property type="match status" value="1"/>
</dbReference>
<dbReference type="OrthoDB" id="7595324at2"/>
<evidence type="ECO:0000313" key="2">
    <source>
        <dbReference type="EMBL" id="MBB4567742.1"/>
    </source>
</evidence>
<dbReference type="GO" id="GO:0006508">
    <property type="term" value="P:proteolysis"/>
    <property type="evidence" value="ECO:0007669"/>
    <property type="project" value="UniProtKB-KW"/>
</dbReference>
<evidence type="ECO:0000313" key="3">
    <source>
        <dbReference type="Proteomes" id="UP000543836"/>
    </source>
</evidence>
<gene>
    <name evidence="2" type="ORF">GGE60_001845</name>
</gene>
<proteinExistence type="predicted"/>
<feature type="signal peptide" evidence="1">
    <location>
        <begin position="1"/>
        <end position="21"/>
    </location>
</feature>
<evidence type="ECO:0000256" key="1">
    <source>
        <dbReference type="SAM" id="SignalP"/>
    </source>
</evidence>
<comment type="caution">
    <text evidence="2">The sequence shown here is derived from an EMBL/GenBank/DDBJ whole genome shotgun (WGS) entry which is preliminary data.</text>
</comment>
<name>A0A7W6ZS35_9HYPH</name>
<dbReference type="SUPFAM" id="SSF50630">
    <property type="entry name" value="Acid proteases"/>
    <property type="match status" value="1"/>
</dbReference>
<keyword evidence="2" id="KW-0645">Protease</keyword>
<keyword evidence="3" id="KW-1185">Reference proteome</keyword>
<dbReference type="NCBIfam" id="TIGR02281">
    <property type="entry name" value="clan_AA_DTGA"/>
    <property type="match status" value="1"/>
</dbReference>
<dbReference type="EMBL" id="JACIIG010000003">
    <property type="protein sequence ID" value="MBB4567742.1"/>
    <property type="molecule type" value="Genomic_DNA"/>
</dbReference>
<feature type="chain" id="PRO_5031272852" evidence="1">
    <location>
        <begin position="22"/>
        <end position="175"/>
    </location>
</feature>
<keyword evidence="1" id="KW-0732">Signal</keyword>
<dbReference type="Proteomes" id="UP000543836">
    <property type="component" value="Unassembled WGS sequence"/>
</dbReference>
<organism evidence="2 3">
    <name type="scientific">Rhizobium leucaenae</name>
    <dbReference type="NCBI Taxonomy" id="29450"/>
    <lineage>
        <taxon>Bacteria</taxon>
        <taxon>Pseudomonadati</taxon>
        <taxon>Pseudomonadota</taxon>
        <taxon>Alphaproteobacteria</taxon>
        <taxon>Hyphomicrobiales</taxon>
        <taxon>Rhizobiaceae</taxon>
        <taxon>Rhizobium/Agrobacterium group</taxon>
        <taxon>Rhizobium</taxon>
    </lineage>
</organism>
<sequence length="175" mass="18113">MLVRVLVFAGIIAAAATQVPALLGTQTASSESSTPVVKVAVPPQPAAAPVTAYGSVLLPAGAGGHYEGDFKVNGRPVHGMIDTGATYVAINESTARRLGISGNDLDYRYTTQTANGPSKVALVKLDRLEIGTIKVRDVDAVVAKDGALSTTLIGMSFLKKLNSYSAENGSLRLTQ</sequence>
<dbReference type="PROSITE" id="PS00141">
    <property type="entry name" value="ASP_PROTEASE"/>
    <property type="match status" value="1"/>
</dbReference>
<protein>
    <submittedName>
        <fullName evidence="2">Aspartyl protease family protein</fullName>
    </submittedName>
</protein>
<dbReference type="InterPro" id="IPR001969">
    <property type="entry name" value="Aspartic_peptidase_AS"/>
</dbReference>
<keyword evidence="2" id="KW-0378">Hydrolase</keyword>
<reference evidence="2 3" key="1">
    <citation type="submission" date="2020-08" db="EMBL/GenBank/DDBJ databases">
        <title>Genomic Encyclopedia of Type Strains, Phase IV (KMG-V): Genome sequencing to study the core and pangenomes of soil and plant-associated prokaryotes.</title>
        <authorList>
            <person name="Whitman W."/>
        </authorList>
    </citation>
    <scope>NUCLEOTIDE SEQUENCE [LARGE SCALE GENOMIC DNA]</scope>
    <source>
        <strain evidence="2 3">SEMIA 492</strain>
    </source>
</reference>
<dbReference type="InterPro" id="IPR011969">
    <property type="entry name" value="Clan_AA_Asp_peptidase_C"/>
</dbReference>
<dbReference type="CDD" id="cd05483">
    <property type="entry name" value="retropepsin_like_bacteria"/>
    <property type="match status" value="1"/>
</dbReference>
<accession>A0A7W6ZS35</accession>
<dbReference type="InterPro" id="IPR021109">
    <property type="entry name" value="Peptidase_aspartic_dom_sf"/>
</dbReference>
<dbReference type="GO" id="GO:0004190">
    <property type="term" value="F:aspartic-type endopeptidase activity"/>
    <property type="evidence" value="ECO:0007669"/>
    <property type="project" value="InterPro"/>
</dbReference>
<dbReference type="Gene3D" id="2.40.70.10">
    <property type="entry name" value="Acid Proteases"/>
    <property type="match status" value="1"/>
</dbReference>
<dbReference type="RefSeq" id="WP_028754398.1">
    <property type="nucleotide sequence ID" value="NZ_JACIIG010000003.1"/>
</dbReference>
<dbReference type="InterPro" id="IPR034122">
    <property type="entry name" value="Retropepsin-like_bacterial"/>
</dbReference>